<dbReference type="PRINTS" id="PR01950">
    <property type="entry name" value="LANCSUPER"/>
</dbReference>
<dbReference type="GO" id="GO:0005975">
    <property type="term" value="P:carbohydrate metabolic process"/>
    <property type="evidence" value="ECO:0007669"/>
    <property type="project" value="InterPro"/>
</dbReference>
<dbReference type="SMART" id="SM01260">
    <property type="entry name" value="LANC_like"/>
    <property type="match status" value="1"/>
</dbReference>
<reference evidence="4" key="1">
    <citation type="submission" date="2025-08" db="UniProtKB">
        <authorList>
            <consortium name="RefSeq"/>
        </authorList>
    </citation>
    <scope>IDENTIFICATION</scope>
</reference>
<feature type="binding site" evidence="2">
    <location>
        <position position="396"/>
    </location>
    <ligand>
        <name>Zn(2+)</name>
        <dbReference type="ChEBI" id="CHEBI:29105"/>
    </ligand>
</feature>
<keyword evidence="2" id="KW-0862">Zinc</keyword>
<dbReference type="InterPro" id="IPR020464">
    <property type="entry name" value="LanC-like_prot_euk"/>
</dbReference>
<name>A0AAJ7DUG1_9HYME</name>
<dbReference type="Pfam" id="PF05147">
    <property type="entry name" value="LANC_like"/>
    <property type="match status" value="1"/>
</dbReference>
<organism evidence="3 4">
    <name type="scientific">Ceratosolen solmsi marchali</name>
    <dbReference type="NCBI Taxonomy" id="326594"/>
    <lineage>
        <taxon>Eukaryota</taxon>
        <taxon>Metazoa</taxon>
        <taxon>Ecdysozoa</taxon>
        <taxon>Arthropoda</taxon>
        <taxon>Hexapoda</taxon>
        <taxon>Insecta</taxon>
        <taxon>Pterygota</taxon>
        <taxon>Neoptera</taxon>
        <taxon>Endopterygota</taxon>
        <taxon>Hymenoptera</taxon>
        <taxon>Apocrita</taxon>
        <taxon>Proctotrupomorpha</taxon>
        <taxon>Chalcidoidea</taxon>
        <taxon>Agaonidae</taxon>
        <taxon>Agaoninae</taxon>
        <taxon>Ceratosolen</taxon>
    </lineage>
</organism>
<keyword evidence="2" id="KW-0479">Metal-binding</keyword>
<dbReference type="PRINTS" id="PR01951">
    <property type="entry name" value="LANCEUKARYTE"/>
</dbReference>
<dbReference type="KEGG" id="csol:105361352"/>
<dbReference type="CDD" id="cd04794">
    <property type="entry name" value="euk_LANCL"/>
    <property type="match status" value="1"/>
</dbReference>
<sequence>MNIIQCNIAVTTNMCQIILPQMVSRHKGVIVNIASSAAVIPSPLLTVYAATKAYILKFSTDLHRKKMSVRYLNNPYEDYVEGNRISILDSNNLNISDEFKGILNAGTKVLLKKLEANKKNWYYLDDYSLYTGISGISYTFYHYGKYFKDQNYISIAQQILDSTVKNLREKRRVTFLTGYAGPLALGAIIHHLQMHEHESKKMISKLISQAMYAIEDYSASDLPDELLYGRVGCLYALLFVNKYINPPPIEENIIKNIINEILRSGIKYNKHEHDTPPLRYTWHDTEYLGGAHGVAGILYVLLQARNYLSEEQIKTKIEPTLQWLESIKYSSGNFPSSIESTTDKLVHWCHGAPSMTMLFCLAYEIFNKEQYLRTALECGEVVWKRGLLKKGCGMCHGVAGNAYTFLSLFQLTKEPKYLYRACKFAEWCLDYERNQTRHPDRPFSLFEGLAGAIYFLIDMQKPLEAKFPGYTL</sequence>
<evidence type="ECO:0000256" key="1">
    <source>
        <dbReference type="ARBA" id="ARBA00007179"/>
    </source>
</evidence>
<accession>A0AAJ7DUG1</accession>
<dbReference type="SUPFAM" id="SSF158745">
    <property type="entry name" value="LanC-like"/>
    <property type="match status" value="1"/>
</dbReference>
<dbReference type="GeneID" id="105361352"/>
<dbReference type="Gene3D" id="1.50.10.10">
    <property type="match status" value="1"/>
</dbReference>
<dbReference type="SUPFAM" id="SSF51735">
    <property type="entry name" value="NAD(P)-binding Rossmann-fold domains"/>
    <property type="match status" value="1"/>
</dbReference>
<dbReference type="GO" id="GO:0031179">
    <property type="term" value="P:peptide modification"/>
    <property type="evidence" value="ECO:0007669"/>
    <property type="project" value="InterPro"/>
</dbReference>
<dbReference type="AlphaFoldDB" id="A0AAJ7DUG1"/>
<feature type="binding site" evidence="2">
    <location>
        <position position="349"/>
    </location>
    <ligand>
        <name>Zn(2+)</name>
        <dbReference type="ChEBI" id="CHEBI:29105"/>
    </ligand>
</feature>
<evidence type="ECO:0000313" key="4">
    <source>
        <dbReference type="RefSeq" id="XP_011496801.1"/>
    </source>
</evidence>
<dbReference type="Pfam" id="PF00106">
    <property type="entry name" value="adh_short"/>
    <property type="match status" value="1"/>
</dbReference>
<dbReference type="InterPro" id="IPR012341">
    <property type="entry name" value="6hp_glycosidase-like_sf"/>
</dbReference>
<dbReference type="PANTHER" id="PTHR12736">
    <property type="entry name" value="LANC-LIKE PROTEIN"/>
    <property type="match status" value="1"/>
</dbReference>
<proteinExistence type="inferred from homology"/>
<feature type="binding site" evidence="2">
    <location>
        <position position="395"/>
    </location>
    <ligand>
        <name>Zn(2+)</name>
        <dbReference type="ChEBI" id="CHEBI:29105"/>
    </ligand>
</feature>
<dbReference type="GO" id="GO:0005886">
    <property type="term" value="C:plasma membrane"/>
    <property type="evidence" value="ECO:0007669"/>
    <property type="project" value="TreeGrafter"/>
</dbReference>
<comment type="similarity">
    <text evidence="1">Belongs to the LanC-like protein family.</text>
</comment>
<dbReference type="RefSeq" id="XP_011496801.1">
    <property type="nucleotide sequence ID" value="XM_011498499.1"/>
</dbReference>
<dbReference type="InterPro" id="IPR036291">
    <property type="entry name" value="NAD(P)-bd_dom_sf"/>
</dbReference>
<keyword evidence="3" id="KW-1185">Reference proteome</keyword>
<gene>
    <name evidence="4" type="primary">LOC105361352</name>
</gene>
<dbReference type="InterPro" id="IPR007822">
    <property type="entry name" value="LANC-like"/>
</dbReference>
<dbReference type="GO" id="GO:0046872">
    <property type="term" value="F:metal ion binding"/>
    <property type="evidence" value="ECO:0007669"/>
    <property type="project" value="UniProtKB-KW"/>
</dbReference>
<dbReference type="InterPro" id="IPR002347">
    <property type="entry name" value="SDR_fam"/>
</dbReference>
<dbReference type="PANTHER" id="PTHR12736:SF21">
    <property type="entry name" value="LANC-LIKE PROTEIN 2"/>
    <property type="match status" value="1"/>
</dbReference>
<dbReference type="Proteomes" id="UP000695007">
    <property type="component" value="Unplaced"/>
</dbReference>
<evidence type="ECO:0000313" key="3">
    <source>
        <dbReference type="Proteomes" id="UP000695007"/>
    </source>
</evidence>
<evidence type="ECO:0000256" key="2">
    <source>
        <dbReference type="PIRSR" id="PIRSR607822-1"/>
    </source>
</evidence>
<protein>
    <submittedName>
        <fullName evidence="4">LanC-like protein 1</fullName>
    </submittedName>
</protein>
<dbReference type="Gene3D" id="3.40.50.720">
    <property type="entry name" value="NAD(P)-binding Rossmann-like Domain"/>
    <property type="match status" value="1"/>
</dbReference>